<feature type="domain" description="Gfo/Idh/MocA-like oxidoreductase N-terminal" evidence="1">
    <location>
        <begin position="38"/>
        <end position="154"/>
    </location>
</feature>
<evidence type="ECO:0000259" key="2">
    <source>
        <dbReference type="Pfam" id="PF22725"/>
    </source>
</evidence>
<dbReference type="AlphaFoldDB" id="A0A1Z5HWX5"/>
<protein>
    <submittedName>
        <fullName evidence="3">Oxidoreductase domain-containing protein</fullName>
    </submittedName>
</protein>
<dbReference type="InterPro" id="IPR055170">
    <property type="entry name" value="GFO_IDH_MocA-like_dom"/>
</dbReference>
<organism evidence="3 4">
    <name type="scientific">Calderihabitans maritimus</name>
    <dbReference type="NCBI Taxonomy" id="1246530"/>
    <lineage>
        <taxon>Bacteria</taxon>
        <taxon>Bacillati</taxon>
        <taxon>Bacillota</taxon>
        <taxon>Clostridia</taxon>
        <taxon>Neomoorellales</taxon>
        <taxon>Calderihabitantaceae</taxon>
        <taxon>Calderihabitans</taxon>
    </lineage>
</organism>
<accession>A0A1Z5HWX5</accession>
<comment type="caution">
    <text evidence="3">The sequence shown here is derived from an EMBL/GenBank/DDBJ whole genome shotgun (WGS) entry which is preliminary data.</text>
</comment>
<evidence type="ECO:0000313" key="4">
    <source>
        <dbReference type="Proteomes" id="UP000197032"/>
    </source>
</evidence>
<dbReference type="Proteomes" id="UP000197032">
    <property type="component" value="Unassembled WGS sequence"/>
</dbReference>
<dbReference type="InterPro" id="IPR000683">
    <property type="entry name" value="Gfo/Idh/MocA-like_OxRdtase_N"/>
</dbReference>
<dbReference type="Pfam" id="PF22725">
    <property type="entry name" value="GFO_IDH_MocA_C3"/>
    <property type="match status" value="1"/>
</dbReference>
<gene>
    <name evidence="3" type="ORF">KKC1_31330</name>
</gene>
<dbReference type="Gene3D" id="3.40.50.720">
    <property type="entry name" value="NAD(P)-binding Rossmann-like Domain"/>
    <property type="match status" value="1"/>
</dbReference>
<dbReference type="GO" id="GO:0000166">
    <property type="term" value="F:nucleotide binding"/>
    <property type="evidence" value="ECO:0007669"/>
    <property type="project" value="InterPro"/>
</dbReference>
<evidence type="ECO:0000313" key="3">
    <source>
        <dbReference type="EMBL" id="GAW94014.1"/>
    </source>
</evidence>
<dbReference type="InterPro" id="IPR036291">
    <property type="entry name" value="NAD(P)-bd_dom_sf"/>
</dbReference>
<sequence length="371" mass="41393">MFNDGMVDTLKLIKLVERGVTSRYRSDLNRGVIMRELGFGIIGCSRIAAKHAEALAHIEQAQLVAVMDIDEARAKEYAEAYGCEYYTKLDDILGRPDIQVVNICTPNGLHAEQGIKAARAGKHILVEKPVALTLESADALIEACEQEGVKLGVVHQNRFLPPVLKAREALERGRFGRLTHGQATVRWNRNQEYYDQADWRGTREMDGGMLLNQAIHNLDLLQWFMGPVESVFGYAGTKVRNIETEDVAVAVVRFDSGAFGVIEAATTIYPKNLEERLSIFGETGTVVIGGTALSRVEAWEFPGGEEEREKLVGQGLELPRYYGHQQVILDMIDAVRNDRRPAVDGREARKVLELILAIYESSKTGREVKLR</sequence>
<dbReference type="Pfam" id="PF01408">
    <property type="entry name" value="GFO_IDH_MocA"/>
    <property type="match status" value="1"/>
</dbReference>
<feature type="domain" description="GFO/IDH/MocA-like oxidoreductase" evidence="2">
    <location>
        <begin position="163"/>
        <end position="286"/>
    </location>
</feature>
<reference evidence="4" key="1">
    <citation type="journal article" date="2017" name="Appl. Environ. Microbiol.">
        <title>Genomic Analysis of Calderihabitans maritimus KKC1, a Thermophilic, Hydrogenogenic, Carboxydotrophic Bacterium Isolated from Marine Sediment.</title>
        <authorList>
            <person name="Omae K."/>
            <person name="Yoneda Y."/>
            <person name="Fukuyama Y."/>
            <person name="Yoshida T."/>
            <person name="Sako Y."/>
        </authorList>
    </citation>
    <scope>NUCLEOTIDE SEQUENCE [LARGE SCALE GENOMIC DNA]</scope>
    <source>
        <strain evidence="4">KKC1</strain>
    </source>
</reference>
<dbReference type="InterPro" id="IPR052515">
    <property type="entry name" value="Gfo/Idh/MocA_Oxidoreductase"/>
</dbReference>
<dbReference type="Gene3D" id="3.30.360.10">
    <property type="entry name" value="Dihydrodipicolinate Reductase, domain 2"/>
    <property type="match status" value="1"/>
</dbReference>
<evidence type="ECO:0000259" key="1">
    <source>
        <dbReference type="Pfam" id="PF01408"/>
    </source>
</evidence>
<keyword evidence="4" id="KW-1185">Reference proteome</keyword>
<dbReference type="PANTHER" id="PTHR43249:SF1">
    <property type="entry name" value="D-GLUCOSIDE 3-DEHYDROGENASE"/>
    <property type="match status" value="1"/>
</dbReference>
<dbReference type="EMBL" id="BDGJ01000197">
    <property type="protein sequence ID" value="GAW94014.1"/>
    <property type="molecule type" value="Genomic_DNA"/>
</dbReference>
<dbReference type="SUPFAM" id="SSF55347">
    <property type="entry name" value="Glyceraldehyde-3-phosphate dehydrogenase-like, C-terminal domain"/>
    <property type="match status" value="1"/>
</dbReference>
<dbReference type="SUPFAM" id="SSF51735">
    <property type="entry name" value="NAD(P)-binding Rossmann-fold domains"/>
    <property type="match status" value="1"/>
</dbReference>
<name>A0A1Z5HWX5_9FIRM</name>
<dbReference type="PANTHER" id="PTHR43249">
    <property type="entry name" value="UDP-N-ACETYL-2-AMINO-2-DEOXY-D-GLUCURONATE OXIDASE"/>
    <property type="match status" value="1"/>
</dbReference>
<proteinExistence type="predicted"/>